<sequence length="105" mass="12289">MNLTKYLERFERLHHLIGKKSTGTPAELAEKLDLSKRAVYEYIRIMREMGAPIAFCHVRQTYYYERTVGFSMGFRELNNEETKSVEGGAFQITSEFFKELSPVQK</sequence>
<dbReference type="AlphaFoldDB" id="A0A1H6RQH5"/>
<evidence type="ECO:0000313" key="2">
    <source>
        <dbReference type="EMBL" id="SEI56716.1"/>
    </source>
</evidence>
<dbReference type="SUPFAM" id="SSF46785">
    <property type="entry name" value="Winged helix' DNA-binding domain"/>
    <property type="match status" value="1"/>
</dbReference>
<dbReference type="Gene3D" id="1.10.10.10">
    <property type="entry name" value="Winged helix-like DNA-binding domain superfamily/Winged helix DNA-binding domain"/>
    <property type="match status" value="1"/>
</dbReference>
<dbReference type="InterPro" id="IPR036390">
    <property type="entry name" value="WH_DNA-bd_sf"/>
</dbReference>
<dbReference type="Pfam" id="PF08279">
    <property type="entry name" value="HTH_11"/>
    <property type="match status" value="1"/>
</dbReference>
<feature type="domain" description="Helix-turn-helix type 11" evidence="1">
    <location>
        <begin position="14"/>
        <end position="53"/>
    </location>
</feature>
<dbReference type="Proteomes" id="UP000199532">
    <property type="component" value="Unassembled WGS sequence"/>
</dbReference>
<evidence type="ECO:0000259" key="1">
    <source>
        <dbReference type="Pfam" id="PF08279"/>
    </source>
</evidence>
<protein>
    <submittedName>
        <fullName evidence="2">HTH domain-containing protein</fullName>
    </submittedName>
</protein>
<reference evidence="2 3" key="1">
    <citation type="submission" date="2016-10" db="EMBL/GenBank/DDBJ databases">
        <authorList>
            <person name="de Groot N.N."/>
        </authorList>
    </citation>
    <scope>NUCLEOTIDE SEQUENCE [LARGE SCALE GENOMIC DNA]</scope>
    <source>
        <strain evidence="2 3">DSM 19938</strain>
    </source>
</reference>
<dbReference type="InterPro" id="IPR013196">
    <property type="entry name" value="HTH_11"/>
</dbReference>
<evidence type="ECO:0000313" key="3">
    <source>
        <dbReference type="Proteomes" id="UP000199532"/>
    </source>
</evidence>
<accession>A0A1H6RQH5</accession>
<proteinExistence type="predicted"/>
<dbReference type="EMBL" id="FNXY01000002">
    <property type="protein sequence ID" value="SEI56716.1"/>
    <property type="molecule type" value="Genomic_DNA"/>
</dbReference>
<gene>
    <name evidence="2" type="ORF">SAMN04487995_1398</name>
</gene>
<dbReference type="OrthoDB" id="1163801at2"/>
<organism evidence="2 3">
    <name type="scientific">Dyadobacter koreensis</name>
    <dbReference type="NCBI Taxonomy" id="408657"/>
    <lineage>
        <taxon>Bacteria</taxon>
        <taxon>Pseudomonadati</taxon>
        <taxon>Bacteroidota</taxon>
        <taxon>Cytophagia</taxon>
        <taxon>Cytophagales</taxon>
        <taxon>Spirosomataceae</taxon>
        <taxon>Dyadobacter</taxon>
    </lineage>
</organism>
<dbReference type="InterPro" id="IPR036388">
    <property type="entry name" value="WH-like_DNA-bd_sf"/>
</dbReference>
<dbReference type="RefSeq" id="WP_090333816.1">
    <property type="nucleotide sequence ID" value="NZ_FNXY01000002.1"/>
</dbReference>
<dbReference type="STRING" id="408657.SAMN04487995_1398"/>
<name>A0A1H6RQH5_9BACT</name>
<keyword evidence="3" id="KW-1185">Reference proteome</keyword>